<dbReference type="InterPro" id="IPR001680">
    <property type="entry name" value="WD40_rpt"/>
</dbReference>
<evidence type="ECO:0000256" key="7">
    <source>
        <dbReference type="PROSITE-ProRule" id="PRU00221"/>
    </source>
</evidence>
<evidence type="ECO:0000256" key="9">
    <source>
        <dbReference type="SAM" id="MobiDB-lite"/>
    </source>
</evidence>
<keyword evidence="12" id="KW-1185">Reference proteome</keyword>
<dbReference type="InterPro" id="IPR015943">
    <property type="entry name" value="WD40/YVTN_repeat-like_dom_sf"/>
</dbReference>
<evidence type="ECO:0000256" key="3">
    <source>
        <dbReference type="ARBA" id="ARBA00022490"/>
    </source>
</evidence>
<feature type="repeat" description="WD" evidence="7">
    <location>
        <begin position="131"/>
        <end position="165"/>
    </location>
</feature>
<dbReference type="PROSITE" id="PS50294">
    <property type="entry name" value="WD_REPEATS_REGION"/>
    <property type="match status" value="1"/>
</dbReference>
<protein>
    <recommendedName>
        <fullName evidence="8">Coronin</fullName>
    </recommendedName>
</protein>
<organism evidence="11 12">
    <name type="scientific">Tieghemiomyces parasiticus</name>
    <dbReference type="NCBI Taxonomy" id="78921"/>
    <lineage>
        <taxon>Eukaryota</taxon>
        <taxon>Fungi</taxon>
        <taxon>Fungi incertae sedis</taxon>
        <taxon>Zoopagomycota</taxon>
        <taxon>Kickxellomycotina</taxon>
        <taxon>Dimargaritomycetes</taxon>
        <taxon>Dimargaritales</taxon>
        <taxon>Dimargaritaceae</taxon>
        <taxon>Tieghemiomyces</taxon>
    </lineage>
</organism>
<dbReference type="GO" id="GO:0005737">
    <property type="term" value="C:cytoplasm"/>
    <property type="evidence" value="ECO:0007669"/>
    <property type="project" value="UniProtKB-SubCell"/>
</dbReference>
<comment type="subcellular location">
    <subcellularLocation>
        <location evidence="1">Cytoplasm</location>
    </subcellularLocation>
</comment>
<reference evidence="11" key="1">
    <citation type="submission" date="2022-07" db="EMBL/GenBank/DDBJ databases">
        <title>Phylogenomic reconstructions and comparative analyses of Kickxellomycotina fungi.</title>
        <authorList>
            <person name="Reynolds N.K."/>
            <person name="Stajich J.E."/>
            <person name="Barry K."/>
            <person name="Grigoriev I.V."/>
            <person name="Crous P."/>
            <person name="Smith M.E."/>
        </authorList>
    </citation>
    <scope>NUCLEOTIDE SEQUENCE</scope>
    <source>
        <strain evidence="11">RSA 861</strain>
    </source>
</reference>
<dbReference type="SMART" id="SM01166">
    <property type="entry name" value="DUF1899"/>
    <property type="match status" value="2"/>
</dbReference>
<sequence>MSKRFQNLNKFRNAVLTPAKRETWFQELQLSTTTGSDASDGLAATRRGYVFKTGEGPGNRLEVVGLDRPGRGRDHCCPLGGQSGVITDWSASWFDDPAPLIASANDTGLVQAWQGVAEEGTEGAATPTASLQAHQRRIESIFFHPTCREIVTTIADKEVKVWDVNRLADGAEVAGLGSYPDAADKVSSGCWSANGDLLLTTVKGGTIRLIDPRAPTTSETNRSTAAGHAGLKPTRIIWLDDMDRFLTTGVSKMHERQIAIWDPRQLAAPLVNRNLDTSTGVLIPQYDADTATLYVAGRGDTTLRWFHVDPSAANPLQEVGQGLVPVQISGLTLVPKASLDVMGCEIARVGLVGKPLTGAPTPALVPVAFHIPRRSHLDFHPELYPNTKSHVTTTSVRDWLDDNTRPVTRTSLDPTAQPVVKEIAPTPPAPVVATTAGKPDPAEEPVVKASSALAEKSVPAIASTKTTVPIPPPSASVAAPSISTPTPMAAAVTPTKPAPRPKVVMKAGPKLKYLQGKTYHPSQHFESVPPPDLALPADTELLAGSNSFLAYPVKGPGGQVAVLPRDRPARQPVNGQAPLLATGSAVAQVLFDPFRPEVLITAHTDRTVRTWTLPAVGVTKAESGALQPDTTVTLPGDKFSYLACHPLAQDIWAAAVTDGPSASRLVVYRDSELVHEMACADIGPIYHFAWSRDGTRLCVVTRKKLIAIYDARTGAQLQRGSSHASLRPAKVFWTRDDRFIGSVGFGVGSQREVLLFDAQHLDANPVDRAVIGVSPSQLLPHYDPDLETLYLQDRGSAQILPYELFEGRWEALPRFEGGRAQQSVLFMSKRHCNVAAVEVQRCYRLVAGDTLESVGFYVPRKRTEFFQDDLYPLTADTELPLYTAEEWLIQSADARPPQDMPSYYRSLRPEGMTNLSDAPAEEVKRTAHEVQEVMESEENRRQDFISTMLNKARLAGESSDDDTTLTADKVAGQAAHDDSDAEVSDSEWVSRKPQRLGCCV</sequence>
<dbReference type="SUPFAM" id="SSF50998">
    <property type="entry name" value="Quinoprotein alcohol dehydrogenase-like"/>
    <property type="match status" value="1"/>
</dbReference>
<gene>
    <name evidence="11" type="ORF">IWQ60_002418</name>
</gene>
<dbReference type="SMART" id="SM01167">
    <property type="entry name" value="DUF1900"/>
    <property type="match status" value="2"/>
</dbReference>
<dbReference type="InterPro" id="IPR015048">
    <property type="entry name" value="DUF1899"/>
</dbReference>
<dbReference type="InterPro" id="IPR019775">
    <property type="entry name" value="WD40_repeat_CS"/>
</dbReference>
<evidence type="ECO:0000256" key="8">
    <source>
        <dbReference type="RuleBase" id="RU280818"/>
    </source>
</evidence>
<dbReference type="Gene3D" id="2.130.10.10">
    <property type="entry name" value="YVTN repeat-like/Quinoprotein amine dehydrogenase"/>
    <property type="match status" value="2"/>
</dbReference>
<accession>A0A9W8ACR6</accession>
<evidence type="ECO:0000313" key="11">
    <source>
        <dbReference type="EMBL" id="KAJ1928044.1"/>
    </source>
</evidence>
<dbReference type="EMBL" id="JANBPT010000091">
    <property type="protein sequence ID" value="KAJ1928044.1"/>
    <property type="molecule type" value="Genomic_DNA"/>
</dbReference>
<dbReference type="InterPro" id="IPR011047">
    <property type="entry name" value="Quinoprotein_ADH-like_sf"/>
</dbReference>
<comment type="caution">
    <text evidence="11">The sequence shown here is derived from an EMBL/GenBank/DDBJ whole genome shotgun (WGS) entry which is preliminary data.</text>
</comment>
<dbReference type="GO" id="GO:0003779">
    <property type="term" value="F:actin binding"/>
    <property type="evidence" value="ECO:0007669"/>
    <property type="project" value="UniProtKB-KW"/>
</dbReference>
<keyword evidence="3" id="KW-0963">Cytoplasm</keyword>
<dbReference type="AlphaFoldDB" id="A0A9W8ACR6"/>
<comment type="similarity">
    <text evidence="2 8">Belongs to the WD repeat coronin family.</text>
</comment>
<feature type="domain" description="DUF1899" evidence="10">
    <location>
        <begin position="4"/>
        <end position="70"/>
    </location>
</feature>
<proteinExistence type="inferred from homology"/>
<dbReference type="OrthoDB" id="347435at2759"/>
<keyword evidence="4 7" id="KW-0853">WD repeat</keyword>
<evidence type="ECO:0000256" key="2">
    <source>
        <dbReference type="ARBA" id="ARBA00009482"/>
    </source>
</evidence>
<dbReference type="PANTHER" id="PTHR10856">
    <property type="entry name" value="CORONIN"/>
    <property type="match status" value="1"/>
</dbReference>
<evidence type="ECO:0000256" key="4">
    <source>
        <dbReference type="ARBA" id="ARBA00022574"/>
    </source>
</evidence>
<dbReference type="PROSITE" id="PS00678">
    <property type="entry name" value="WD_REPEATS_1"/>
    <property type="match status" value="1"/>
</dbReference>
<dbReference type="Pfam" id="PF00400">
    <property type="entry name" value="WD40"/>
    <property type="match status" value="1"/>
</dbReference>
<name>A0A9W8ACR6_9FUNG</name>
<keyword evidence="6" id="KW-0009">Actin-binding</keyword>
<evidence type="ECO:0000256" key="6">
    <source>
        <dbReference type="ARBA" id="ARBA00023203"/>
    </source>
</evidence>
<dbReference type="Pfam" id="PF16300">
    <property type="entry name" value="WD40_4"/>
    <property type="match status" value="2"/>
</dbReference>
<feature type="region of interest" description="Disordered" evidence="9">
    <location>
        <begin position="955"/>
        <end position="996"/>
    </location>
</feature>
<keyword evidence="5 8" id="KW-0677">Repeat</keyword>
<dbReference type="Proteomes" id="UP001150569">
    <property type="component" value="Unassembled WGS sequence"/>
</dbReference>
<dbReference type="PANTHER" id="PTHR10856:SF20">
    <property type="entry name" value="CORONIN-7"/>
    <property type="match status" value="1"/>
</dbReference>
<evidence type="ECO:0000313" key="12">
    <source>
        <dbReference type="Proteomes" id="UP001150569"/>
    </source>
</evidence>
<dbReference type="SMART" id="SM00320">
    <property type="entry name" value="WD40"/>
    <property type="match status" value="5"/>
</dbReference>
<dbReference type="PROSITE" id="PS50082">
    <property type="entry name" value="WD_REPEATS_2"/>
    <property type="match status" value="1"/>
</dbReference>
<dbReference type="Pfam" id="PF08953">
    <property type="entry name" value="DUF1899"/>
    <property type="match status" value="1"/>
</dbReference>
<evidence type="ECO:0000256" key="5">
    <source>
        <dbReference type="ARBA" id="ARBA00022737"/>
    </source>
</evidence>
<evidence type="ECO:0000256" key="1">
    <source>
        <dbReference type="ARBA" id="ARBA00004496"/>
    </source>
</evidence>
<feature type="domain" description="DUF1899" evidence="10">
    <location>
        <begin position="506"/>
        <end position="569"/>
    </location>
</feature>
<dbReference type="InterPro" id="IPR015505">
    <property type="entry name" value="Coronin"/>
</dbReference>
<evidence type="ECO:0000259" key="10">
    <source>
        <dbReference type="SMART" id="SM01166"/>
    </source>
</evidence>